<proteinExistence type="inferred from homology"/>
<protein>
    <submittedName>
        <fullName evidence="4">Site-specific recombinase XerD</fullName>
    </submittedName>
</protein>
<comment type="similarity">
    <text evidence="1">Belongs to the 'phage' integrase family.</text>
</comment>
<evidence type="ECO:0000256" key="1">
    <source>
        <dbReference type="ARBA" id="ARBA00008857"/>
    </source>
</evidence>
<accession>A0A6F8X016</accession>
<reference evidence="4" key="1">
    <citation type="journal article" date="2021" name="Microbiol. Resour. Announc.">
        <title>Genome Sequence of Lymphocystis Disease Virus 2 LCDV-JP_Oita_2018, Isolated from a Diseased Japanese Flounder (Paralichthys olivaceus) in Japan.</title>
        <authorList>
            <person name="Kawato S."/>
            <person name="Nozaki R."/>
            <person name="Hirono I."/>
            <person name="Kondo H."/>
        </authorList>
    </citation>
    <scope>NUCLEOTIDE SEQUENCE</scope>
    <source>
        <strain evidence="4">LCDV-JP_Oita_2018</strain>
    </source>
</reference>
<evidence type="ECO:0000313" key="4">
    <source>
        <dbReference type="EMBL" id="BCB67438.1"/>
    </source>
</evidence>
<dbReference type="Gene3D" id="1.10.443.10">
    <property type="entry name" value="Intergrase catalytic core"/>
    <property type="match status" value="1"/>
</dbReference>
<dbReference type="GO" id="GO:0003677">
    <property type="term" value="F:DNA binding"/>
    <property type="evidence" value="ECO:0007669"/>
    <property type="project" value="InterPro"/>
</dbReference>
<organism evidence="4">
    <name type="scientific">Lymphocystis disease virus 2</name>
    <dbReference type="NCBI Taxonomy" id="159183"/>
    <lineage>
        <taxon>Viruses</taxon>
        <taxon>Varidnaviria</taxon>
        <taxon>Bamfordvirae</taxon>
        <taxon>Nucleocytoviricota</taxon>
        <taxon>Megaviricetes</taxon>
        <taxon>Pimascovirales</taxon>
        <taxon>Pimascovirales incertae sedis</taxon>
        <taxon>Iridoviridae</taxon>
        <taxon>Alphairidovirinae</taxon>
        <taxon>Lymphocystivirus</taxon>
        <taxon>Lymphocystivirus paralichthys1</taxon>
    </lineage>
</organism>
<dbReference type="InterPro" id="IPR011010">
    <property type="entry name" value="DNA_brk_join_enz"/>
</dbReference>
<evidence type="ECO:0000256" key="2">
    <source>
        <dbReference type="ARBA" id="ARBA00023172"/>
    </source>
</evidence>
<evidence type="ECO:0000259" key="3">
    <source>
        <dbReference type="PROSITE" id="PS51898"/>
    </source>
</evidence>
<dbReference type="GO" id="GO:0015074">
    <property type="term" value="P:DNA integration"/>
    <property type="evidence" value="ECO:0007669"/>
    <property type="project" value="InterPro"/>
</dbReference>
<dbReference type="InterPro" id="IPR002104">
    <property type="entry name" value="Integrase_catalytic"/>
</dbReference>
<dbReference type="GO" id="GO:0006310">
    <property type="term" value="P:DNA recombination"/>
    <property type="evidence" value="ECO:0007669"/>
    <property type="project" value="UniProtKB-KW"/>
</dbReference>
<dbReference type="EMBL" id="LC534415">
    <property type="protein sequence ID" value="BCB67438.1"/>
    <property type="molecule type" value="Genomic_DNA"/>
</dbReference>
<dbReference type="SUPFAM" id="SSF56349">
    <property type="entry name" value="DNA breaking-rejoining enzymes"/>
    <property type="match status" value="1"/>
</dbReference>
<keyword evidence="2" id="KW-0233">DNA recombination</keyword>
<dbReference type="Proteomes" id="UP000501113">
    <property type="component" value="Segment"/>
</dbReference>
<dbReference type="InterPro" id="IPR013762">
    <property type="entry name" value="Integrase-like_cat_sf"/>
</dbReference>
<feature type="domain" description="Tyr recombinase" evidence="3">
    <location>
        <begin position="212"/>
        <end position="374"/>
    </location>
</feature>
<sequence length="374" mass="43861">MYKSYQDFAEKISLDTVLPYLGIESKTTALNVIADALFLTYGDYDINKLVIRCEVENEACIFSKHICSVLNQSNIDESIWVVIREIIRFLPVSIFFINKIDRFNQDIYDIIIPSRVKKKANFDKTVYINMIDRFKQVALIETIYSLKIAFGFVYRFLETYDFHRGQFLITFTKQDIITFCSNDRVKLNKLQIFLNKVLNLTIPDCWFDPYIIKTDFTLITTKDIETLYLHVKDKPYEELIFLMLLTTNITLYGLLKIKLQNIALIHNFKIVIKSRGYIDQKRSKTFPICSRVAKLLETYLLEIRPATSSEYLFLNSYRSVYALMKKNIKECGLNQKKFKPIIFRCTYSRSLSLCGNSSDEVLERLHSLVKSSLM</sequence>
<dbReference type="PROSITE" id="PS51898">
    <property type="entry name" value="TYR_RECOMBINASE"/>
    <property type="match status" value="1"/>
</dbReference>
<name>A0A6F8X016_9VIRU</name>